<dbReference type="RefSeq" id="WP_328856251.1">
    <property type="nucleotide sequence ID" value="NZ_CP108021.1"/>
</dbReference>
<dbReference type="Pfam" id="PF00756">
    <property type="entry name" value="Esterase"/>
    <property type="match status" value="1"/>
</dbReference>
<sequence>MSIRSLRTRLLAGVLATASIAGFATVTAAPAQARPASNAVYSAAMQRTIPVQILNRKQGAPTLYLLDGLRAPNNDNGWLINTDIVRFFANKNVNVVLPFGGAGSFYTDWERRDPGLGLNKWETFLTRELPAYMAKNFGSPAGRNAIAGLSMSGTSALNLATRHPSMYRGVASYSGYPVASEPGFAQGIGVAVGQVGGDVNNMWGVWPGGEWLANDPALNAGKLRGKRVYISSGSGGSNINPVSDPVKFAQLVPLEVAASIASVQYVDTLRRNGVNPVVKITAEGVHFWDYWQARLHESWFSTLGPALGA</sequence>
<dbReference type="InterPro" id="IPR000801">
    <property type="entry name" value="Esterase-like"/>
</dbReference>
<keyword evidence="1" id="KW-0732">Signal</keyword>
<accession>A0AAU4JY15</accession>
<feature type="signal peptide" evidence="1">
    <location>
        <begin position="1"/>
        <end position="28"/>
    </location>
</feature>
<dbReference type="AlphaFoldDB" id="A0AAU4JY15"/>
<dbReference type="Gene3D" id="3.40.50.1820">
    <property type="entry name" value="alpha/beta hydrolase"/>
    <property type="match status" value="1"/>
</dbReference>
<reference evidence="2 3" key="1">
    <citation type="submission" date="2022-10" db="EMBL/GenBank/DDBJ databases">
        <title>The complete genomes of actinobacterial strains from the NBC collection.</title>
        <authorList>
            <person name="Joergensen T.S."/>
            <person name="Alvarez Arevalo M."/>
            <person name="Sterndorff E.B."/>
            <person name="Faurdal D."/>
            <person name="Vuksanovic O."/>
            <person name="Mourched A.-S."/>
            <person name="Charusanti P."/>
            <person name="Shaw S."/>
            <person name="Blin K."/>
            <person name="Weber T."/>
        </authorList>
    </citation>
    <scope>NUCLEOTIDE SEQUENCE [LARGE SCALE GENOMIC DNA]</scope>
    <source>
        <strain evidence="2 3">NBC_00319</strain>
    </source>
</reference>
<dbReference type="PANTHER" id="PTHR48098:SF1">
    <property type="entry name" value="DIACYLGLYCEROL ACYLTRANSFERASE_MYCOLYLTRANSFERASE AG85A"/>
    <property type="match status" value="1"/>
</dbReference>
<evidence type="ECO:0000256" key="1">
    <source>
        <dbReference type="SAM" id="SignalP"/>
    </source>
</evidence>
<dbReference type="PANTHER" id="PTHR48098">
    <property type="entry name" value="ENTEROCHELIN ESTERASE-RELATED"/>
    <property type="match status" value="1"/>
</dbReference>
<evidence type="ECO:0000313" key="2">
    <source>
        <dbReference type="EMBL" id="WUM18645.1"/>
    </source>
</evidence>
<dbReference type="EMBL" id="CP108021">
    <property type="protein sequence ID" value="WUM18645.1"/>
    <property type="molecule type" value="Genomic_DNA"/>
</dbReference>
<name>A0AAU4JY15_9NOCA</name>
<gene>
    <name evidence="2" type="ORF">OG579_12935</name>
</gene>
<dbReference type="SUPFAM" id="SSF53474">
    <property type="entry name" value="alpha/beta-Hydrolases"/>
    <property type="match status" value="1"/>
</dbReference>
<protein>
    <submittedName>
        <fullName evidence="2">Esterase family protein</fullName>
    </submittedName>
</protein>
<dbReference type="GO" id="GO:0016747">
    <property type="term" value="F:acyltransferase activity, transferring groups other than amino-acyl groups"/>
    <property type="evidence" value="ECO:0007669"/>
    <property type="project" value="TreeGrafter"/>
</dbReference>
<evidence type="ECO:0000313" key="3">
    <source>
        <dbReference type="Proteomes" id="UP001432128"/>
    </source>
</evidence>
<dbReference type="InterPro" id="IPR050583">
    <property type="entry name" value="Mycobacterial_A85_antigen"/>
</dbReference>
<keyword evidence="3" id="KW-1185">Reference proteome</keyword>
<proteinExistence type="predicted"/>
<feature type="chain" id="PRO_5043648842" evidence="1">
    <location>
        <begin position="29"/>
        <end position="309"/>
    </location>
</feature>
<dbReference type="Proteomes" id="UP001432128">
    <property type="component" value="Chromosome"/>
</dbReference>
<organism evidence="2 3">
    <name type="scientific">Williamsia herbipolensis</name>
    <dbReference type="NCBI Taxonomy" id="1603258"/>
    <lineage>
        <taxon>Bacteria</taxon>
        <taxon>Bacillati</taxon>
        <taxon>Actinomycetota</taxon>
        <taxon>Actinomycetes</taxon>
        <taxon>Mycobacteriales</taxon>
        <taxon>Nocardiaceae</taxon>
        <taxon>Williamsia</taxon>
    </lineage>
</organism>
<dbReference type="InterPro" id="IPR029058">
    <property type="entry name" value="AB_hydrolase_fold"/>
</dbReference>
<dbReference type="KEGG" id="whr:OG579_12935"/>